<dbReference type="InterPro" id="IPR043749">
    <property type="entry name" value="DUF5694"/>
</dbReference>
<feature type="chain" id="PRO_5011522008" description="Haem-binding uptake, Tiki superfamily, ChaN" evidence="1">
    <location>
        <begin position="22"/>
        <end position="296"/>
    </location>
</feature>
<keyword evidence="3" id="KW-1185">Reference proteome</keyword>
<evidence type="ECO:0000256" key="1">
    <source>
        <dbReference type="SAM" id="SignalP"/>
    </source>
</evidence>
<name>A0A1I6HAZ1_9FLAO</name>
<sequence>MRTAIPAALTLFLILFLSACKDQKETTQAAEPVNTVLDTLKGPSDFYPSERTKVLVVGTFHFEYPGLDAHKTSDDDKIDVLEEPKRSELEELIAHIAKFKPNKIAIEARPSWNTMGKFEAYKNGEHADKRDERYTLGMRMARDMNLDTIYSLDAQALINELFVRDSNLVKSLTGKIDWEAPDPYWELSKKWLDYDDKIIPKMNLLDYFKVMNSRENHLANYGLYLTGSMGKAEGQSADHLSMWWYNRNLRIFSKIVAMTEGPEDRILVIFGNGHAAVLRQFFEASPQYEFVEFDSL</sequence>
<protein>
    <recommendedName>
        <fullName evidence="4">Haem-binding uptake, Tiki superfamily, ChaN</fullName>
    </recommendedName>
</protein>
<organism evidence="2 3">
    <name type="scientific">Robiginitalea myxolifaciens</name>
    <dbReference type="NCBI Taxonomy" id="400055"/>
    <lineage>
        <taxon>Bacteria</taxon>
        <taxon>Pseudomonadati</taxon>
        <taxon>Bacteroidota</taxon>
        <taxon>Flavobacteriia</taxon>
        <taxon>Flavobacteriales</taxon>
        <taxon>Flavobacteriaceae</taxon>
        <taxon>Robiginitalea</taxon>
    </lineage>
</organism>
<reference evidence="2 3" key="1">
    <citation type="submission" date="2016-10" db="EMBL/GenBank/DDBJ databases">
        <authorList>
            <person name="de Groot N.N."/>
        </authorList>
    </citation>
    <scope>NUCLEOTIDE SEQUENCE [LARGE SCALE GENOMIC DNA]</scope>
    <source>
        <strain evidence="2 3">DSM 21019</strain>
    </source>
</reference>
<accession>A0A1I6HAZ1</accession>
<evidence type="ECO:0000313" key="3">
    <source>
        <dbReference type="Proteomes" id="UP000199534"/>
    </source>
</evidence>
<dbReference type="Pfam" id="PF18950">
    <property type="entry name" value="DUF5694"/>
    <property type="match status" value="1"/>
</dbReference>
<dbReference type="PROSITE" id="PS51257">
    <property type="entry name" value="PROKAR_LIPOPROTEIN"/>
    <property type="match status" value="1"/>
</dbReference>
<gene>
    <name evidence="2" type="ORF">SAMN04490243_2494</name>
</gene>
<dbReference type="RefSeq" id="WP_245759830.1">
    <property type="nucleotide sequence ID" value="NZ_FOYQ01000002.1"/>
</dbReference>
<dbReference type="Proteomes" id="UP000199534">
    <property type="component" value="Unassembled WGS sequence"/>
</dbReference>
<keyword evidence="1" id="KW-0732">Signal</keyword>
<evidence type="ECO:0008006" key="4">
    <source>
        <dbReference type="Google" id="ProtNLM"/>
    </source>
</evidence>
<proteinExistence type="predicted"/>
<evidence type="ECO:0000313" key="2">
    <source>
        <dbReference type="EMBL" id="SFR51578.1"/>
    </source>
</evidence>
<dbReference type="EMBL" id="FOYQ01000002">
    <property type="protein sequence ID" value="SFR51578.1"/>
    <property type="molecule type" value="Genomic_DNA"/>
</dbReference>
<dbReference type="AlphaFoldDB" id="A0A1I6HAZ1"/>
<feature type="signal peptide" evidence="1">
    <location>
        <begin position="1"/>
        <end position="21"/>
    </location>
</feature>